<reference evidence="2" key="3">
    <citation type="journal article" date="2013" name="Nucleic Acids Res.">
        <title>The genome of Anopheles darlingi, the main neotropical malaria vector.</title>
        <authorList>
            <person name="Marinotti O."/>
            <person name="Cerqueira G.C."/>
            <person name="de Almeida L.G."/>
            <person name="Ferro M.I."/>
            <person name="Loreto E.L."/>
            <person name="Zaha A."/>
            <person name="Teixeira S.M."/>
            <person name="Wespiser A.R."/>
            <person name="Almeida E Silva A."/>
            <person name="Schlindwein A.D."/>
            <person name="Pacheco A.C."/>
            <person name="Silva A.L."/>
            <person name="Graveley B.R."/>
            <person name="Walenz B.P."/>
            <person name="Lima Bde A."/>
            <person name="Ribeiro C.A."/>
            <person name="Nunes-Silva C.G."/>
            <person name="de Carvalho C.R."/>
            <person name="Soares C.M."/>
            <person name="de Menezes C.B."/>
            <person name="Matiolli C."/>
            <person name="Caffrey D."/>
            <person name="Araujo D.A."/>
            <person name="de Oliveira D.M."/>
            <person name="Golenbock D."/>
            <person name="Grisard E.C."/>
            <person name="Fantinatti-Garboggini F."/>
            <person name="de Carvalho F.M."/>
            <person name="Barcellos F.G."/>
            <person name="Prosdocimi F."/>
            <person name="May G."/>
            <person name="Azevedo Junior G.M."/>
            <person name="Guimaraes G.M."/>
            <person name="Goldman G.H."/>
            <person name="Padilha I.Q."/>
            <person name="Batista Jda S."/>
            <person name="Ferro J.A."/>
            <person name="Ribeiro J.M."/>
            <person name="Fietto J.L."/>
            <person name="Dabbas K.M."/>
            <person name="Cerdeira L."/>
            <person name="Agnez-Lima L.F."/>
            <person name="Brocchi M."/>
            <person name="de Carvalho M.O."/>
            <person name="Teixeira Mde M."/>
            <person name="Diniz Maia Mde M."/>
            <person name="Goldman M.H."/>
            <person name="Cruz Schneider M.P."/>
            <person name="Felipe M.S."/>
            <person name="Hungria M."/>
            <person name="Nicolas M.F."/>
            <person name="Pereira M."/>
            <person name="Montes M.A."/>
            <person name="Cantao M.E."/>
            <person name="Vincentz M."/>
            <person name="Rafael M.S."/>
            <person name="Silverman N."/>
            <person name="Stoco P.H."/>
            <person name="Souza R.C."/>
            <person name="Vicentini R."/>
            <person name="Gazzinelli R.T."/>
            <person name="Neves Rde O."/>
            <person name="Silva R."/>
            <person name="Astolfi-Filho S."/>
            <person name="Maciel T.E."/>
            <person name="Urmenyi T.P."/>
            <person name="Tadei W.P."/>
            <person name="Camargo E.P."/>
            <person name="de Vasconcelos A.T."/>
        </authorList>
    </citation>
    <scope>NUCLEOTIDE SEQUENCE</scope>
</reference>
<accession>W5J894</accession>
<evidence type="ECO:0000313" key="3">
    <source>
        <dbReference type="EnsemblMetazoa" id="ADAC009428-PA"/>
    </source>
</evidence>
<sequence length="111" mass="12204">MDCPREFRFLWSAAREFSTINDTFTWLGKATSSSHTSFEGGPRRQGVQSLLSCSLEVAKVSLARSSGFTTSTPHRIFQGMLPASSSRENNSDVDVRFNRRHRGAVDGGTCG</sequence>
<evidence type="ECO:0000313" key="2">
    <source>
        <dbReference type="EMBL" id="ETN59004.1"/>
    </source>
</evidence>
<feature type="region of interest" description="Disordered" evidence="1">
    <location>
        <begin position="79"/>
        <end position="111"/>
    </location>
</feature>
<reference evidence="2 4" key="1">
    <citation type="journal article" date="2010" name="BMC Genomics">
        <title>Combination of measures distinguishes pre-miRNAs from other stem-loops in the genome of the newly sequenced Anopheles darlingi.</title>
        <authorList>
            <person name="Mendes N.D."/>
            <person name="Freitas A.T."/>
            <person name="Vasconcelos A.T."/>
            <person name="Sagot M.F."/>
        </authorList>
    </citation>
    <scope>NUCLEOTIDE SEQUENCE</scope>
</reference>
<dbReference type="EMBL" id="ADMH02002105">
    <property type="protein sequence ID" value="ETN59004.1"/>
    <property type="molecule type" value="Genomic_DNA"/>
</dbReference>
<reference evidence="3" key="4">
    <citation type="submission" date="2015-06" db="UniProtKB">
        <authorList>
            <consortium name="EnsemblMetazoa"/>
        </authorList>
    </citation>
    <scope>IDENTIFICATION</scope>
</reference>
<evidence type="ECO:0000256" key="1">
    <source>
        <dbReference type="SAM" id="MobiDB-lite"/>
    </source>
</evidence>
<dbReference type="AlphaFoldDB" id="W5J894"/>
<dbReference type="EnsemblMetazoa" id="ADAC009428-RA">
    <property type="protein sequence ID" value="ADAC009428-PA"/>
    <property type="gene ID" value="ADAC009428"/>
</dbReference>
<protein>
    <submittedName>
        <fullName evidence="2 3">Uncharacterized protein</fullName>
    </submittedName>
</protein>
<gene>
    <name evidence="2" type="ORF">AND_009428</name>
</gene>
<reference evidence="2" key="2">
    <citation type="submission" date="2010-05" db="EMBL/GenBank/DDBJ databases">
        <authorList>
            <person name="Almeida L.G."/>
            <person name="Nicolas M.F."/>
            <person name="Souza R.C."/>
            <person name="Vasconcelos A.T.R."/>
        </authorList>
    </citation>
    <scope>NUCLEOTIDE SEQUENCE</scope>
</reference>
<name>W5J894_ANODA</name>
<evidence type="ECO:0000313" key="4">
    <source>
        <dbReference type="Proteomes" id="UP000000673"/>
    </source>
</evidence>
<proteinExistence type="predicted"/>
<organism evidence="2">
    <name type="scientific">Anopheles darlingi</name>
    <name type="common">Mosquito</name>
    <dbReference type="NCBI Taxonomy" id="43151"/>
    <lineage>
        <taxon>Eukaryota</taxon>
        <taxon>Metazoa</taxon>
        <taxon>Ecdysozoa</taxon>
        <taxon>Arthropoda</taxon>
        <taxon>Hexapoda</taxon>
        <taxon>Insecta</taxon>
        <taxon>Pterygota</taxon>
        <taxon>Neoptera</taxon>
        <taxon>Endopterygota</taxon>
        <taxon>Diptera</taxon>
        <taxon>Nematocera</taxon>
        <taxon>Culicoidea</taxon>
        <taxon>Culicidae</taxon>
        <taxon>Anophelinae</taxon>
        <taxon>Anopheles</taxon>
    </lineage>
</organism>
<dbReference type="HOGENOM" id="CLU_2160501_0_0_1"/>
<keyword evidence="4" id="KW-1185">Reference proteome</keyword>
<dbReference type="VEuPathDB" id="VectorBase:ADAC009428"/>
<dbReference type="Proteomes" id="UP000000673">
    <property type="component" value="Unassembled WGS sequence"/>
</dbReference>